<proteinExistence type="predicted"/>
<sequence>MTSQYKASRFAAPSAHPPQAYRLSSMCLPAPLSVGELETFSTISRQVSPLRKRQTLFAQGEEFKSLYIVRCGSLKQVYRDITNEEHITQFYLPGEVVGLDAISSGFHPGVTQALETTSVCEILPEALEALAQKRPSELGMNGCFLRVMSRALHQERMMVRLFLNRTSDVRLASFLLALSTRFRQQGYSPFSFRLSMSRSDIGNYLGLAVETVSRLLGRFQDLELLTAKGREIRIDDLDGLMALADGRGRQSIWHATVSSPSPSHLAGMPAH</sequence>
<accession>A0A1Q8TAC4</accession>
<dbReference type="InterPro" id="IPR000595">
    <property type="entry name" value="cNMP-bd_dom"/>
</dbReference>
<keyword evidence="3" id="KW-0804">Transcription</keyword>
<dbReference type="FunFam" id="1.10.10.10:FF:000028">
    <property type="entry name" value="Fumarate/nitrate reduction transcriptional regulator Fnr"/>
    <property type="match status" value="1"/>
</dbReference>
<evidence type="ECO:0000313" key="6">
    <source>
        <dbReference type="Proteomes" id="UP000186806"/>
    </source>
</evidence>
<dbReference type="Proteomes" id="UP000186806">
    <property type="component" value="Unassembled WGS sequence"/>
</dbReference>
<evidence type="ECO:0000313" key="5">
    <source>
        <dbReference type="EMBL" id="OLO10639.1"/>
    </source>
</evidence>
<dbReference type="PANTHER" id="PTHR24567">
    <property type="entry name" value="CRP FAMILY TRANSCRIPTIONAL REGULATORY PROTEIN"/>
    <property type="match status" value="1"/>
</dbReference>
<dbReference type="GO" id="GO:0003700">
    <property type="term" value="F:DNA-binding transcription factor activity"/>
    <property type="evidence" value="ECO:0007669"/>
    <property type="project" value="InterPro"/>
</dbReference>
<dbReference type="Pfam" id="PF13545">
    <property type="entry name" value="HTH_Crp_2"/>
    <property type="match status" value="1"/>
</dbReference>
<gene>
    <name evidence="5" type="ORF">BTW10_13110</name>
</gene>
<dbReference type="InterPro" id="IPR050397">
    <property type="entry name" value="Env_Response_Regulators"/>
</dbReference>
<dbReference type="RefSeq" id="WP_052444962.1">
    <property type="nucleotide sequence ID" value="NZ_JAKGAJ010000004.1"/>
</dbReference>
<name>A0A1Q8TAC4_9GAMM</name>
<dbReference type="InterPro" id="IPR018335">
    <property type="entry name" value="Tscrpt_reg_HTH_Crp-type_CS"/>
</dbReference>
<dbReference type="STRING" id="223900.GCA_000821045_01313"/>
<dbReference type="PROSITE" id="PS00042">
    <property type="entry name" value="HTH_CRP_1"/>
    <property type="match status" value="1"/>
</dbReference>
<dbReference type="PANTHER" id="PTHR24567:SF75">
    <property type="entry name" value="FUMARATE AND NITRATE REDUCTION REGULATORY PROTEIN"/>
    <property type="match status" value="1"/>
</dbReference>
<dbReference type="GO" id="GO:0005829">
    <property type="term" value="C:cytosol"/>
    <property type="evidence" value="ECO:0007669"/>
    <property type="project" value="TreeGrafter"/>
</dbReference>
<dbReference type="Pfam" id="PF00027">
    <property type="entry name" value="cNMP_binding"/>
    <property type="match status" value="1"/>
</dbReference>
<protein>
    <recommendedName>
        <fullName evidence="4">HTH crp-type domain-containing protein</fullName>
    </recommendedName>
</protein>
<dbReference type="SMART" id="SM00100">
    <property type="entry name" value="cNMP"/>
    <property type="match status" value="1"/>
</dbReference>
<dbReference type="EMBL" id="MSDQ01000032">
    <property type="protein sequence ID" value="OLO10639.1"/>
    <property type="molecule type" value="Genomic_DNA"/>
</dbReference>
<evidence type="ECO:0000259" key="4">
    <source>
        <dbReference type="PROSITE" id="PS51063"/>
    </source>
</evidence>
<comment type="caution">
    <text evidence="5">The sequence shown here is derived from an EMBL/GenBank/DDBJ whole genome shotgun (WGS) entry which is preliminary data.</text>
</comment>
<dbReference type="InterPro" id="IPR014710">
    <property type="entry name" value="RmlC-like_jellyroll"/>
</dbReference>
<reference evidence="5 6" key="1">
    <citation type="submission" date="2016-12" db="EMBL/GenBank/DDBJ databases">
        <title>Draft genome sequences of strains Salinicola socius SMB35, Salinicola sp. MH3R3-1 and Chromohalobacter sp. SMB17 from the Verkhnekamsk potash mining region of Russia.</title>
        <authorList>
            <person name="Mavrodi D.V."/>
            <person name="Olsson B.E."/>
            <person name="Korsakova E.S."/>
            <person name="Pyankova A."/>
            <person name="Mavrodi O.V."/>
            <person name="Plotnikova E.G."/>
        </authorList>
    </citation>
    <scope>NUCLEOTIDE SEQUENCE [LARGE SCALE GENOMIC DNA]</scope>
    <source>
        <strain evidence="5 6">SMB17</strain>
    </source>
</reference>
<dbReference type="InterPro" id="IPR036390">
    <property type="entry name" value="WH_DNA-bd_sf"/>
</dbReference>
<evidence type="ECO:0000256" key="2">
    <source>
        <dbReference type="ARBA" id="ARBA00023125"/>
    </source>
</evidence>
<dbReference type="Gene3D" id="1.10.10.10">
    <property type="entry name" value="Winged helix-like DNA-binding domain superfamily/Winged helix DNA-binding domain"/>
    <property type="match status" value="1"/>
</dbReference>
<dbReference type="PROSITE" id="PS51063">
    <property type="entry name" value="HTH_CRP_2"/>
    <property type="match status" value="1"/>
</dbReference>
<dbReference type="GO" id="GO:0003677">
    <property type="term" value="F:DNA binding"/>
    <property type="evidence" value="ECO:0007669"/>
    <property type="project" value="UniProtKB-KW"/>
</dbReference>
<dbReference type="CDD" id="cd00038">
    <property type="entry name" value="CAP_ED"/>
    <property type="match status" value="1"/>
</dbReference>
<feature type="domain" description="HTH crp-type" evidence="4">
    <location>
        <begin position="165"/>
        <end position="238"/>
    </location>
</feature>
<dbReference type="InterPro" id="IPR018490">
    <property type="entry name" value="cNMP-bd_dom_sf"/>
</dbReference>
<dbReference type="OrthoDB" id="7643467at2"/>
<dbReference type="Gene3D" id="2.60.120.10">
    <property type="entry name" value="Jelly Rolls"/>
    <property type="match status" value="1"/>
</dbReference>
<keyword evidence="1" id="KW-0805">Transcription regulation</keyword>
<organism evidence="5 6">
    <name type="scientific">Chromohalobacter japonicus</name>
    <dbReference type="NCBI Taxonomy" id="223900"/>
    <lineage>
        <taxon>Bacteria</taxon>
        <taxon>Pseudomonadati</taxon>
        <taxon>Pseudomonadota</taxon>
        <taxon>Gammaproteobacteria</taxon>
        <taxon>Oceanospirillales</taxon>
        <taxon>Halomonadaceae</taxon>
        <taxon>Chromohalobacter</taxon>
    </lineage>
</organism>
<dbReference type="InterPro" id="IPR012318">
    <property type="entry name" value="HTH_CRP"/>
</dbReference>
<keyword evidence="6" id="KW-1185">Reference proteome</keyword>
<keyword evidence="2" id="KW-0238">DNA-binding</keyword>
<dbReference type="SUPFAM" id="SSF51206">
    <property type="entry name" value="cAMP-binding domain-like"/>
    <property type="match status" value="1"/>
</dbReference>
<dbReference type="CDD" id="cd00092">
    <property type="entry name" value="HTH_CRP"/>
    <property type="match status" value="1"/>
</dbReference>
<dbReference type="SMART" id="SM00419">
    <property type="entry name" value="HTH_CRP"/>
    <property type="match status" value="1"/>
</dbReference>
<dbReference type="AlphaFoldDB" id="A0A1Q8TAC4"/>
<evidence type="ECO:0000256" key="3">
    <source>
        <dbReference type="ARBA" id="ARBA00023163"/>
    </source>
</evidence>
<dbReference type="PRINTS" id="PR00034">
    <property type="entry name" value="HTHCRP"/>
</dbReference>
<evidence type="ECO:0000256" key="1">
    <source>
        <dbReference type="ARBA" id="ARBA00023015"/>
    </source>
</evidence>
<dbReference type="SUPFAM" id="SSF46785">
    <property type="entry name" value="Winged helix' DNA-binding domain"/>
    <property type="match status" value="1"/>
</dbReference>
<dbReference type="InterPro" id="IPR036388">
    <property type="entry name" value="WH-like_DNA-bd_sf"/>
</dbReference>